<dbReference type="Proteomes" id="UP000183898">
    <property type="component" value="Unassembled WGS sequence"/>
</dbReference>
<dbReference type="InterPro" id="IPR053158">
    <property type="entry name" value="CapK_Type1_Caps_Biosynth"/>
</dbReference>
<organism evidence="1 2">
    <name type="scientific">Nitrosospira multiformis</name>
    <dbReference type="NCBI Taxonomy" id="1231"/>
    <lineage>
        <taxon>Bacteria</taxon>
        <taxon>Pseudomonadati</taxon>
        <taxon>Pseudomonadota</taxon>
        <taxon>Betaproteobacteria</taxon>
        <taxon>Nitrosomonadales</taxon>
        <taxon>Nitrosomonadaceae</taxon>
        <taxon>Nitrosospira</taxon>
    </lineage>
</organism>
<dbReference type="RefSeq" id="WP_368086227.1">
    <property type="nucleotide sequence ID" value="NZ_FOCT01000002.1"/>
</dbReference>
<keyword evidence="1" id="KW-0436">Ligase</keyword>
<reference evidence="1 2" key="1">
    <citation type="submission" date="2016-10" db="EMBL/GenBank/DDBJ databases">
        <authorList>
            <person name="de Groot N.N."/>
        </authorList>
    </citation>
    <scope>NUCLEOTIDE SEQUENCE [LARGE SCALE GENOMIC DNA]</scope>
    <source>
        <strain evidence="1 2">Nl18</strain>
    </source>
</reference>
<protein>
    <submittedName>
        <fullName evidence="1">Phenylacetate-CoA ligase</fullName>
    </submittedName>
</protein>
<proteinExistence type="predicted"/>
<dbReference type="EMBL" id="FOCT01000002">
    <property type="protein sequence ID" value="SEN10598.1"/>
    <property type="molecule type" value="Genomic_DNA"/>
</dbReference>
<evidence type="ECO:0000313" key="1">
    <source>
        <dbReference type="EMBL" id="SEN10598.1"/>
    </source>
</evidence>
<sequence length="168" mass="19501">MKNRDWYTSLVSGLLFPLQERLKDHSTVSVRKAVEVSQWWNRERLEDLQLLKLRHLLAEAEAHVPYYRGIFAEVGFKATAVSSLADLARLPLLDKPAIRANTEALKSEKARSLLFQYWRVERGEPLTFYIGKERVSHDVAAKWRVTRWWNVDIGDPEVVWGFPIELGA</sequence>
<dbReference type="AlphaFoldDB" id="A0A1H8DVP5"/>
<evidence type="ECO:0000313" key="2">
    <source>
        <dbReference type="Proteomes" id="UP000183898"/>
    </source>
</evidence>
<name>A0A1H8DVP5_9PROT</name>
<dbReference type="GO" id="GO:0016874">
    <property type="term" value="F:ligase activity"/>
    <property type="evidence" value="ECO:0007669"/>
    <property type="project" value="UniProtKB-KW"/>
</dbReference>
<gene>
    <name evidence="1" type="ORF">SAMN05216404_102364</name>
</gene>
<dbReference type="Gene3D" id="3.40.50.12780">
    <property type="entry name" value="N-terminal domain of ligase-like"/>
    <property type="match status" value="1"/>
</dbReference>
<dbReference type="InterPro" id="IPR042099">
    <property type="entry name" value="ANL_N_sf"/>
</dbReference>
<dbReference type="PANTHER" id="PTHR36932">
    <property type="entry name" value="CAPSULAR POLYSACCHARIDE BIOSYNTHESIS PROTEIN"/>
    <property type="match status" value="1"/>
</dbReference>
<dbReference type="PANTHER" id="PTHR36932:SF1">
    <property type="entry name" value="CAPSULAR POLYSACCHARIDE BIOSYNTHESIS PROTEIN"/>
    <property type="match status" value="1"/>
</dbReference>
<accession>A0A1H8DVP5</accession>